<feature type="binding site" evidence="3">
    <location>
        <position position="88"/>
    </location>
    <ligand>
        <name>Cu cation</name>
        <dbReference type="ChEBI" id="CHEBI:23378"/>
    </ligand>
</feature>
<keyword evidence="3" id="KW-0479">Metal-binding</keyword>
<gene>
    <name evidence="7" type="ORF">AM2010_1887</name>
</gene>
<dbReference type="SUPFAM" id="SSF52833">
    <property type="entry name" value="Thioredoxin-like"/>
    <property type="match status" value="1"/>
</dbReference>
<dbReference type="InterPro" id="IPR003782">
    <property type="entry name" value="SCO1/SenC"/>
</dbReference>
<dbReference type="FunFam" id="3.40.30.10:FF:000013">
    <property type="entry name" value="Blast:Protein SCO1 homolog, mitochondrial"/>
    <property type="match status" value="1"/>
</dbReference>
<dbReference type="STRING" id="543877.AM2010_1887"/>
<keyword evidence="5" id="KW-0812">Transmembrane</keyword>
<protein>
    <submittedName>
        <fullName evidence="7">Electron transporter SenC</fullName>
    </submittedName>
</protein>
<evidence type="ECO:0000259" key="6">
    <source>
        <dbReference type="PROSITE" id="PS51352"/>
    </source>
</evidence>
<dbReference type="PROSITE" id="PS51352">
    <property type="entry name" value="THIOREDOXIN_2"/>
    <property type="match status" value="1"/>
</dbReference>
<dbReference type="Gene3D" id="3.40.30.10">
    <property type="entry name" value="Glutaredoxin"/>
    <property type="match status" value="1"/>
</dbReference>
<keyword evidence="8" id="KW-1185">Reference proteome</keyword>
<comment type="similarity">
    <text evidence="1">Belongs to the SCO1/2 family.</text>
</comment>
<name>A0A0G3XBG3_9SPHN</name>
<organism evidence="7 8">
    <name type="scientific">Pelagerythrobacter marensis</name>
    <dbReference type="NCBI Taxonomy" id="543877"/>
    <lineage>
        <taxon>Bacteria</taxon>
        <taxon>Pseudomonadati</taxon>
        <taxon>Pseudomonadota</taxon>
        <taxon>Alphaproteobacteria</taxon>
        <taxon>Sphingomonadales</taxon>
        <taxon>Erythrobacteraceae</taxon>
        <taxon>Pelagerythrobacter</taxon>
    </lineage>
</organism>
<dbReference type="GO" id="GO:0046872">
    <property type="term" value="F:metal ion binding"/>
    <property type="evidence" value="ECO:0007669"/>
    <property type="project" value="UniProtKB-KW"/>
</dbReference>
<dbReference type="EMBL" id="CP011805">
    <property type="protein sequence ID" value="AKM07949.1"/>
    <property type="molecule type" value="Genomic_DNA"/>
</dbReference>
<dbReference type="AlphaFoldDB" id="A0A0G3XBG3"/>
<evidence type="ECO:0000256" key="5">
    <source>
        <dbReference type="SAM" id="Phobius"/>
    </source>
</evidence>
<proteinExistence type="inferred from homology"/>
<feature type="binding site" evidence="3">
    <location>
        <position position="84"/>
    </location>
    <ligand>
        <name>Cu cation</name>
        <dbReference type="ChEBI" id="CHEBI:23378"/>
    </ligand>
</feature>
<dbReference type="PANTHER" id="PTHR12151:SF25">
    <property type="entry name" value="LINALOOL DEHYDRATASE_ISOMERASE DOMAIN-CONTAINING PROTEIN"/>
    <property type="match status" value="1"/>
</dbReference>
<keyword evidence="2 3" id="KW-0186">Copper</keyword>
<evidence type="ECO:0000313" key="8">
    <source>
        <dbReference type="Proteomes" id="UP000037643"/>
    </source>
</evidence>
<evidence type="ECO:0000256" key="1">
    <source>
        <dbReference type="ARBA" id="ARBA00010996"/>
    </source>
</evidence>
<evidence type="ECO:0000256" key="4">
    <source>
        <dbReference type="PIRSR" id="PIRSR603782-2"/>
    </source>
</evidence>
<reference evidence="7 8" key="1">
    <citation type="submission" date="2015-06" db="EMBL/GenBank/DDBJ databases">
        <authorList>
            <person name="Kim K.M."/>
        </authorList>
    </citation>
    <scope>NUCLEOTIDE SEQUENCE [LARGE SCALE GENOMIC DNA]</scope>
    <source>
        <strain evidence="7 8">KCTC 22370</strain>
    </source>
</reference>
<feature type="domain" description="Thioredoxin" evidence="6">
    <location>
        <begin position="46"/>
        <end position="207"/>
    </location>
</feature>
<dbReference type="PANTHER" id="PTHR12151">
    <property type="entry name" value="ELECTRON TRANSPORT PROTIN SCO1/SENC FAMILY MEMBER"/>
    <property type="match status" value="1"/>
</dbReference>
<feature type="transmembrane region" description="Helical" evidence="5">
    <location>
        <begin position="17"/>
        <end position="34"/>
    </location>
</feature>
<dbReference type="InterPro" id="IPR036249">
    <property type="entry name" value="Thioredoxin-like_sf"/>
</dbReference>
<evidence type="ECO:0000313" key="7">
    <source>
        <dbReference type="EMBL" id="AKM07949.1"/>
    </source>
</evidence>
<dbReference type="KEGG" id="amx:AM2010_1887"/>
<keyword evidence="5" id="KW-1133">Transmembrane helix</keyword>
<dbReference type="CDD" id="cd02968">
    <property type="entry name" value="SCO"/>
    <property type="match status" value="1"/>
</dbReference>
<accession>A0A0G3XBG3</accession>
<evidence type="ECO:0000256" key="3">
    <source>
        <dbReference type="PIRSR" id="PIRSR603782-1"/>
    </source>
</evidence>
<sequence>MTDQTPTPRSSMKSLRLALWFVVLVAAGFALYAVTNRPGDPPESGGYADSVGGPFTLTAADGSTVTERDLAGKPFAIFFGFTRCPDVCPTTLARLAQLRKRLGEDGDRFEIVFVSVDPESDSPEDIGNYVALFDTPIVGLTGTPDQLAQITGAYHVFYEKVPIDGGGYTIDHSASVFLMDSDGRLQSIIDHHEDADNALAKLEQLVA</sequence>
<dbReference type="InterPro" id="IPR013766">
    <property type="entry name" value="Thioredoxin_domain"/>
</dbReference>
<feature type="disulfide bond" description="Redox-active" evidence="4">
    <location>
        <begin position="84"/>
        <end position="88"/>
    </location>
</feature>
<evidence type="ECO:0000256" key="2">
    <source>
        <dbReference type="ARBA" id="ARBA00023008"/>
    </source>
</evidence>
<dbReference type="Pfam" id="PF02630">
    <property type="entry name" value="SCO1-SenC"/>
    <property type="match status" value="1"/>
</dbReference>
<feature type="binding site" evidence="3">
    <location>
        <position position="172"/>
    </location>
    <ligand>
        <name>Cu cation</name>
        <dbReference type="ChEBI" id="CHEBI:23378"/>
    </ligand>
</feature>
<dbReference type="OrthoDB" id="9790194at2"/>
<dbReference type="PATRIC" id="fig|543877.4.peg.1915"/>
<dbReference type="Proteomes" id="UP000037643">
    <property type="component" value="Chromosome"/>
</dbReference>
<keyword evidence="5" id="KW-0472">Membrane</keyword>
<keyword evidence="4" id="KW-1015">Disulfide bond</keyword>